<organism evidence="1">
    <name type="scientific">marine sediment metagenome</name>
    <dbReference type="NCBI Taxonomy" id="412755"/>
    <lineage>
        <taxon>unclassified sequences</taxon>
        <taxon>metagenomes</taxon>
        <taxon>ecological metagenomes</taxon>
    </lineage>
</organism>
<accession>A0A0F9N536</accession>
<dbReference type="EMBL" id="LAZR01007661">
    <property type="protein sequence ID" value="KKM83805.1"/>
    <property type="molecule type" value="Genomic_DNA"/>
</dbReference>
<proteinExistence type="predicted"/>
<evidence type="ECO:0000313" key="1">
    <source>
        <dbReference type="EMBL" id="KKM83805.1"/>
    </source>
</evidence>
<comment type="caution">
    <text evidence="1">The sequence shown here is derived from an EMBL/GenBank/DDBJ whole genome shotgun (WGS) entry which is preliminary data.</text>
</comment>
<dbReference type="AlphaFoldDB" id="A0A0F9N536"/>
<reference evidence="1" key="1">
    <citation type="journal article" date="2015" name="Nature">
        <title>Complex archaea that bridge the gap between prokaryotes and eukaryotes.</title>
        <authorList>
            <person name="Spang A."/>
            <person name="Saw J.H."/>
            <person name="Jorgensen S.L."/>
            <person name="Zaremba-Niedzwiedzka K."/>
            <person name="Martijn J."/>
            <person name="Lind A.E."/>
            <person name="van Eijk R."/>
            <person name="Schleper C."/>
            <person name="Guy L."/>
            <person name="Ettema T.J."/>
        </authorList>
    </citation>
    <scope>NUCLEOTIDE SEQUENCE</scope>
</reference>
<name>A0A0F9N536_9ZZZZ</name>
<gene>
    <name evidence="1" type="ORF">LCGC14_1305590</name>
</gene>
<sequence length="94" mass="10839">MTSDDFIMAVVKLNQPIKVLARFTAGQLKPCKFAYKGRTYEIETINGSYLSSNGRFSVYSFAVQTKQSEDIFELAFYFENLNWVLKKIVSEDFT</sequence>
<protein>
    <submittedName>
        <fullName evidence="1">Uncharacterized protein</fullName>
    </submittedName>
</protein>